<name>A0A7C9GR21_9SPHN</name>
<dbReference type="PANTHER" id="PTHR43179">
    <property type="entry name" value="RHAMNOSYLTRANSFERASE WBBL"/>
    <property type="match status" value="1"/>
</dbReference>
<protein>
    <submittedName>
        <fullName evidence="5">Glycosyltransferase family 2 protein</fullName>
    </submittedName>
</protein>
<evidence type="ECO:0000313" key="5">
    <source>
        <dbReference type="EMBL" id="MQT16811.1"/>
    </source>
</evidence>
<dbReference type="SUPFAM" id="SSF53448">
    <property type="entry name" value="Nucleotide-diphospho-sugar transferases"/>
    <property type="match status" value="1"/>
</dbReference>
<dbReference type="EMBL" id="WIOL01000002">
    <property type="protein sequence ID" value="MQT16811.1"/>
    <property type="molecule type" value="Genomic_DNA"/>
</dbReference>
<dbReference type="PANTHER" id="PTHR43179:SF12">
    <property type="entry name" value="GALACTOFURANOSYLTRANSFERASE GLFT2"/>
    <property type="match status" value="1"/>
</dbReference>
<evidence type="ECO:0000256" key="2">
    <source>
        <dbReference type="ARBA" id="ARBA00022676"/>
    </source>
</evidence>
<keyword evidence="3 5" id="KW-0808">Transferase</keyword>
<proteinExistence type="inferred from homology"/>
<dbReference type="Proteomes" id="UP000481327">
    <property type="component" value="Unassembled WGS sequence"/>
</dbReference>
<dbReference type="GO" id="GO:0016757">
    <property type="term" value="F:glycosyltransferase activity"/>
    <property type="evidence" value="ECO:0007669"/>
    <property type="project" value="UniProtKB-KW"/>
</dbReference>
<dbReference type="InterPro" id="IPR001173">
    <property type="entry name" value="Glyco_trans_2-like"/>
</dbReference>
<sequence length="348" mass="36191">MTPAVPVPRLGVVIVNWNRRDFTIECLESLLRSDCPLQVVVIDNASHDGSLPGLRDWAAGSAHFTPPPGPLAALSTPPLPKPVPATVMDAATARATPPVAGQISLVDGGGNLGFAGGNNLGLAHLACDPGITHFWLLNNDTVVAPGAAGALLRTFAADPAIGIAGTIVRFYSRPDVVQALNGYRFSTLTGTAQPIGTGLHLPPGAPLPQAAAAIAAASDFVLGASLAISRPFLDTVGPMSEDYFLYFEEIDWATRNAGRFATGFAADADVWHKAGGSIGSGEGGGTRGAGSDYHMQRARLIFYRKYHPWLVPAQYLQGLAIAARRLARRQPANAGAIVKALRGAPLSG</sequence>
<keyword evidence="2" id="KW-0328">Glycosyltransferase</keyword>
<keyword evidence="6" id="KW-1185">Reference proteome</keyword>
<dbReference type="RefSeq" id="WP_152577270.1">
    <property type="nucleotide sequence ID" value="NZ_JAATJI010000001.1"/>
</dbReference>
<gene>
    <name evidence="5" type="ORF">F3168_06030</name>
</gene>
<dbReference type="InterPro" id="IPR029044">
    <property type="entry name" value="Nucleotide-diphossugar_trans"/>
</dbReference>
<organism evidence="5 6">
    <name type="scientific">Sandarakinorhabdus fusca</name>
    <dbReference type="NCBI Taxonomy" id="1439888"/>
    <lineage>
        <taxon>Bacteria</taxon>
        <taxon>Pseudomonadati</taxon>
        <taxon>Pseudomonadota</taxon>
        <taxon>Alphaproteobacteria</taxon>
        <taxon>Sphingomonadales</taxon>
        <taxon>Sphingosinicellaceae</taxon>
        <taxon>Sandarakinorhabdus</taxon>
    </lineage>
</organism>
<dbReference type="Pfam" id="PF00535">
    <property type="entry name" value="Glycos_transf_2"/>
    <property type="match status" value="1"/>
</dbReference>
<evidence type="ECO:0000313" key="6">
    <source>
        <dbReference type="Proteomes" id="UP000481327"/>
    </source>
</evidence>
<comment type="caution">
    <text evidence="5">The sequence shown here is derived from an EMBL/GenBank/DDBJ whole genome shotgun (WGS) entry which is preliminary data.</text>
</comment>
<dbReference type="AlphaFoldDB" id="A0A7C9GR21"/>
<comment type="similarity">
    <text evidence="1">Belongs to the glycosyltransferase 2 family.</text>
</comment>
<evidence type="ECO:0000259" key="4">
    <source>
        <dbReference type="Pfam" id="PF00535"/>
    </source>
</evidence>
<dbReference type="Gene3D" id="3.90.550.10">
    <property type="entry name" value="Spore Coat Polysaccharide Biosynthesis Protein SpsA, Chain A"/>
    <property type="match status" value="1"/>
</dbReference>
<feature type="domain" description="Glycosyltransferase 2-like" evidence="4">
    <location>
        <begin position="12"/>
        <end position="59"/>
    </location>
</feature>
<evidence type="ECO:0000256" key="1">
    <source>
        <dbReference type="ARBA" id="ARBA00006739"/>
    </source>
</evidence>
<accession>A0A7C9GR21</accession>
<evidence type="ECO:0000256" key="3">
    <source>
        <dbReference type="ARBA" id="ARBA00022679"/>
    </source>
</evidence>
<reference evidence="5 6" key="1">
    <citation type="submission" date="2019-09" db="EMBL/GenBank/DDBJ databases">
        <title>Polymorphobacter sp. isolated from a lake in China.</title>
        <authorList>
            <person name="Liu Z."/>
        </authorList>
    </citation>
    <scope>NUCLEOTIDE SEQUENCE [LARGE SCALE GENOMIC DNA]</scope>
    <source>
        <strain evidence="5 6">D40P</strain>
    </source>
</reference>
<dbReference type="OrthoDB" id="9771846at2"/>